<proteinExistence type="predicted"/>
<dbReference type="EMBL" id="JAAMFM010000084">
    <property type="protein sequence ID" value="NVM97047.1"/>
    <property type="molecule type" value="Genomic_DNA"/>
</dbReference>
<evidence type="ECO:0000313" key="3">
    <source>
        <dbReference type="Proteomes" id="UP000543556"/>
    </source>
</evidence>
<feature type="non-terminal residue" evidence="2">
    <location>
        <position position="216"/>
    </location>
</feature>
<comment type="caution">
    <text evidence="2">The sequence shown here is derived from an EMBL/GenBank/DDBJ whole genome shotgun (WGS) entry which is preliminary data.</text>
</comment>
<sequence>ETQAVAWAQDLERLGCFLSALQVQAAGSLAGRVRAGRYDGIKNAAELLALSLKLGHGEAGRRLRLAGKFLPATDPLTLATTAAPQPAAAAAFFAGTLSADQALTASRYIEEARHLADAGTIPEETAADVEDTLTGYARTMDPDSLARVGLRTINTLDPDGQQPTEGELIAKQGITFRQPRRGLVHFEGWATVAQYETWMAGIASAANPRQHTDLNP</sequence>
<feature type="non-terminal residue" evidence="2">
    <location>
        <position position="1"/>
    </location>
</feature>
<feature type="domain" description="DUF222" evidence="1">
    <location>
        <begin position="19"/>
        <end position="209"/>
    </location>
</feature>
<evidence type="ECO:0000313" key="2">
    <source>
        <dbReference type="EMBL" id="NVM97047.1"/>
    </source>
</evidence>
<keyword evidence="3" id="KW-1185">Reference proteome</keyword>
<accession>A0A7Y7IKM8</accession>
<evidence type="ECO:0000259" key="1">
    <source>
        <dbReference type="Pfam" id="PF02720"/>
    </source>
</evidence>
<gene>
    <name evidence="2" type="ORF">G6034_19490</name>
</gene>
<name>A0A7Y7IKM8_9MICC</name>
<organism evidence="2 3">
    <name type="scientific">Arthrobacter wenxiniae</name>
    <dbReference type="NCBI Taxonomy" id="2713570"/>
    <lineage>
        <taxon>Bacteria</taxon>
        <taxon>Bacillati</taxon>
        <taxon>Actinomycetota</taxon>
        <taxon>Actinomycetes</taxon>
        <taxon>Micrococcales</taxon>
        <taxon>Micrococcaceae</taxon>
        <taxon>Arthrobacter</taxon>
    </lineage>
</organism>
<reference evidence="2 3" key="1">
    <citation type="submission" date="2020-02" db="EMBL/GenBank/DDBJ databases">
        <title>Genome sequence of strain AETb3-4.</title>
        <authorList>
            <person name="Gao J."/>
            <person name="Zhang X."/>
        </authorList>
    </citation>
    <scope>NUCLEOTIDE SEQUENCE [LARGE SCALE GENOMIC DNA]</scope>
    <source>
        <strain evidence="2 3">AETb3-4</strain>
    </source>
</reference>
<protein>
    <submittedName>
        <fullName evidence="2">DUF222 domain-containing protein</fullName>
    </submittedName>
</protein>
<dbReference type="InterPro" id="IPR003870">
    <property type="entry name" value="DUF222"/>
</dbReference>
<dbReference type="Pfam" id="PF02720">
    <property type="entry name" value="DUF222"/>
    <property type="match status" value="1"/>
</dbReference>
<dbReference type="Proteomes" id="UP000543556">
    <property type="component" value="Unassembled WGS sequence"/>
</dbReference>
<dbReference type="AlphaFoldDB" id="A0A7Y7IKM8"/>